<dbReference type="Proteomes" id="UP000069030">
    <property type="component" value="Chromosome"/>
</dbReference>
<dbReference type="AlphaFoldDB" id="A0A0U2XSH5"/>
<gene>
    <name evidence="1" type="ORF">AS202_09265</name>
</gene>
<evidence type="ECO:0000313" key="2">
    <source>
        <dbReference type="Proteomes" id="UP000069030"/>
    </source>
</evidence>
<dbReference type="EMBL" id="CP013690">
    <property type="protein sequence ID" value="ALU26321.1"/>
    <property type="molecule type" value="Genomic_DNA"/>
</dbReference>
<sequence length="463" mass="50632">MNKITFMITASLVVSSIAAFAQDKKQVADDYMRSSLYTIIVDDHGINGNGNLKGQIIKETFFKTPLPEKFNDHNLDKSLRSFKPSQYPVTEAEIAAVGGKEDSGKKKGGLGKSLGKFGKSVASDNTAGVVDTTSTDKVTAQFIKFLAQNNVGDKLVAKWFNAGKYDASTQSPYNMELIKERGLYNASVFDKDIADKSTRGKAMLEDAGENLISNTFVVGVRFNYISKEEMARQLSATTAAVTGLIGGKAAATTNSAVQSGASVAGKGYVVKATAFLFQLDWTEEAAATFYTKYYNANSADQFIKSGLFKLKLVGTETAWADIQSTTFSKVSEKELVERAAVRSIDNVIAKLQKKYEPFRTKTPLATTESEITAFIGMKEDVEAGDKFEVLEKTEDPETKVTKYKRVTVIKAEKNKIWDNRFEADVEQAENAANNAGEVQKIKATSFSGNAKNIYPGMLIRQIN</sequence>
<evidence type="ECO:0000313" key="1">
    <source>
        <dbReference type="EMBL" id="ALU26321.1"/>
    </source>
</evidence>
<reference evidence="1 2" key="1">
    <citation type="journal article" date="2016" name="J. Zhejiang Univ. Sci. B">
        <title>Antibiotic resistance mechanisms of Myroides sp.</title>
        <authorList>
            <person name="Hu S."/>
            <person name="Yuan S."/>
            <person name="Qu H."/>
            <person name="Jiang T."/>
            <person name="Zhou Y."/>
            <person name="Wang M."/>
            <person name="Ming D."/>
        </authorList>
    </citation>
    <scope>NUCLEOTIDE SEQUENCE [LARGE SCALE GENOMIC DNA]</scope>
    <source>
        <strain evidence="1 2">PR63039</strain>
    </source>
</reference>
<dbReference type="GeneID" id="66974993"/>
<name>A0A0U2XSH5_9FLAO</name>
<proteinExistence type="predicted"/>
<dbReference type="KEGG" id="mod:AS202_09265"/>
<organism evidence="1 2">
    <name type="scientific">Myroides odoratimimus</name>
    <dbReference type="NCBI Taxonomy" id="76832"/>
    <lineage>
        <taxon>Bacteria</taxon>
        <taxon>Pseudomonadati</taxon>
        <taxon>Bacteroidota</taxon>
        <taxon>Flavobacteriia</taxon>
        <taxon>Flavobacteriales</taxon>
        <taxon>Flavobacteriaceae</taxon>
        <taxon>Myroides</taxon>
    </lineage>
</organism>
<accession>A0A0U2XSH5</accession>
<protein>
    <submittedName>
        <fullName evidence="1">Uncharacterized protein</fullName>
    </submittedName>
</protein>
<dbReference type="eggNOG" id="ENOG502Z8G2">
    <property type="taxonomic scope" value="Bacteria"/>
</dbReference>
<dbReference type="RefSeq" id="WP_006257155.1">
    <property type="nucleotide sequence ID" value="NZ_BCMQ01000006.1"/>
</dbReference>